<evidence type="ECO:0000256" key="3">
    <source>
        <dbReference type="ARBA" id="ARBA00023163"/>
    </source>
</evidence>
<comment type="subcellular location">
    <subcellularLocation>
        <location evidence="1">Nucleus</location>
    </subcellularLocation>
</comment>
<evidence type="ECO:0000313" key="6">
    <source>
        <dbReference type="Proteomes" id="UP000053447"/>
    </source>
</evidence>
<dbReference type="eggNOG" id="KOG3122">
    <property type="taxonomic scope" value="Eukaryota"/>
</dbReference>
<accession>A0A0W4ZNY7</accession>
<reference evidence="6" key="1">
    <citation type="journal article" date="2016" name="Nat. Commun.">
        <title>Genome analysis of three Pneumocystis species reveals adaptation mechanisms to life exclusively in mammalian hosts.</title>
        <authorList>
            <person name="Ma L."/>
            <person name="Chen Z."/>
            <person name="Huang D.W."/>
            <person name="Kutty G."/>
            <person name="Ishihara M."/>
            <person name="Wang H."/>
            <person name="Abouelleil A."/>
            <person name="Bishop L."/>
            <person name="Davey E."/>
            <person name="Deng R."/>
            <person name="Deng X."/>
            <person name="Fan L."/>
            <person name="Fantoni G."/>
            <person name="Fitzgerald M."/>
            <person name="Gogineni E."/>
            <person name="Goldberg J.M."/>
            <person name="Handley G."/>
            <person name="Hu X."/>
            <person name="Huber C."/>
            <person name="Jiao X."/>
            <person name="Jones K."/>
            <person name="Levin J.Z."/>
            <person name="Liu Y."/>
            <person name="Macdonald P."/>
            <person name="Melnikov A."/>
            <person name="Raley C."/>
            <person name="Sassi M."/>
            <person name="Sherman B.T."/>
            <person name="Song X."/>
            <person name="Sykes S."/>
            <person name="Tran B."/>
            <person name="Walsh L."/>
            <person name="Xia Y."/>
            <person name="Yang J."/>
            <person name="Young S."/>
            <person name="Zeng Q."/>
            <person name="Zheng X."/>
            <person name="Stephens R."/>
            <person name="Nusbaum C."/>
            <person name="Birren B.W."/>
            <person name="Azadi P."/>
            <person name="Lempicki R.A."/>
            <person name="Cuomo C.A."/>
            <person name="Kovacs J.A."/>
        </authorList>
    </citation>
    <scope>NUCLEOTIDE SEQUENCE [LARGE SCALE GENOMIC DNA]</scope>
    <source>
        <strain evidence="6">RU7</strain>
    </source>
</reference>
<keyword evidence="4" id="KW-0539">Nucleus</keyword>
<protein>
    <recommendedName>
        <fullName evidence="7">DNA-directed RNA polymerase III subunit RPC4</fullName>
    </recommendedName>
</protein>
<dbReference type="GO" id="GO:0005666">
    <property type="term" value="C:RNA polymerase III complex"/>
    <property type="evidence" value="ECO:0007669"/>
    <property type="project" value="InterPro"/>
</dbReference>
<evidence type="ECO:0000256" key="1">
    <source>
        <dbReference type="ARBA" id="ARBA00004123"/>
    </source>
</evidence>
<dbReference type="AlphaFoldDB" id="A0A0W4ZNY7"/>
<dbReference type="PANTHER" id="PTHR13408">
    <property type="entry name" value="DNA-DIRECTED RNA POLYMERASE III"/>
    <property type="match status" value="1"/>
</dbReference>
<dbReference type="GO" id="GO:0003677">
    <property type="term" value="F:DNA binding"/>
    <property type="evidence" value="ECO:0007669"/>
    <property type="project" value="InterPro"/>
</dbReference>
<evidence type="ECO:0000313" key="5">
    <source>
        <dbReference type="EMBL" id="KTW30098.1"/>
    </source>
</evidence>
<gene>
    <name evidence="5" type="ORF">T551_02042</name>
</gene>
<keyword evidence="3" id="KW-0804">Transcription</keyword>
<dbReference type="InterPro" id="IPR007811">
    <property type="entry name" value="RPC4"/>
</dbReference>
<dbReference type="OrthoDB" id="5836119at2759"/>
<dbReference type="STRING" id="1408657.A0A0W4ZNY7"/>
<keyword evidence="6" id="KW-1185">Reference proteome</keyword>
<dbReference type="VEuPathDB" id="FungiDB:T551_02042"/>
<proteinExistence type="predicted"/>
<name>A0A0W4ZNY7_PNEJ7</name>
<dbReference type="GeneID" id="28940560"/>
<dbReference type="EMBL" id="LFWA01000008">
    <property type="protein sequence ID" value="KTW30098.1"/>
    <property type="molecule type" value="Genomic_DNA"/>
</dbReference>
<organism evidence="5 6">
    <name type="scientific">Pneumocystis jirovecii (strain RU7)</name>
    <name type="common">Human pneumocystis pneumonia agent</name>
    <dbReference type="NCBI Taxonomy" id="1408657"/>
    <lineage>
        <taxon>Eukaryota</taxon>
        <taxon>Fungi</taxon>
        <taxon>Dikarya</taxon>
        <taxon>Ascomycota</taxon>
        <taxon>Taphrinomycotina</taxon>
        <taxon>Pneumocystomycetes</taxon>
        <taxon>Pneumocystaceae</taxon>
        <taxon>Pneumocystis</taxon>
    </lineage>
</organism>
<sequence length="437" mass="50540">MSNYDPDAPFEGRLGSIMPRRRSNMVNKNAKMKFIPKLSFRKKEEKEILNNPLKKEKFQSIFEKEEILLDLKKTNDEKVKVENESKDYLNIHGHSSMDSSELAIIPQRNIMEKEINFDEETELFESDEDGVSKINMEKLNIIASNNLYSGMLPVSSFFVNSGNNFIQMKKDDLYNSTLKGRNELEMQISIPKDESKNVYIKEIKSDSTHHTLLTSEIQENTFKSVVRSLNDTNICNNVLPENQEKKQILDDFNLLKHQFLDELTNDTKNSNELLFFQFPPILPILFKSDDMKIEETDVKIEEPEIKIEETEVKIEDFEIKDINMVSKQNNIYQTSLNHNIKSKNESTELLSLPCSDQPNTLTQWSLPNGCIGQLKIHQSGKTTIVWGGIEMNVSIGSECKFLQDIVAIDYKINQKAWLMGKIKHKYIVTPDIDQLIK</sequence>
<dbReference type="RefSeq" id="XP_018229659.1">
    <property type="nucleotide sequence ID" value="XM_018374305.1"/>
</dbReference>
<keyword evidence="2" id="KW-0240">DNA-directed RNA polymerase</keyword>
<dbReference type="GO" id="GO:0042797">
    <property type="term" value="P:tRNA transcription by RNA polymerase III"/>
    <property type="evidence" value="ECO:0007669"/>
    <property type="project" value="TreeGrafter"/>
</dbReference>
<dbReference type="Pfam" id="PF05132">
    <property type="entry name" value="RNA_pol_Rpc4"/>
    <property type="match status" value="1"/>
</dbReference>
<comment type="caution">
    <text evidence="5">The sequence shown here is derived from an EMBL/GenBank/DDBJ whole genome shotgun (WGS) entry which is preliminary data.</text>
</comment>
<dbReference type="PANTHER" id="PTHR13408:SF0">
    <property type="entry name" value="DNA-DIRECTED RNA POLYMERASE III SUBUNIT RPC4"/>
    <property type="match status" value="1"/>
</dbReference>
<evidence type="ECO:0000256" key="4">
    <source>
        <dbReference type="ARBA" id="ARBA00023242"/>
    </source>
</evidence>
<dbReference type="Proteomes" id="UP000053447">
    <property type="component" value="Unassembled WGS sequence"/>
</dbReference>
<evidence type="ECO:0000256" key="2">
    <source>
        <dbReference type="ARBA" id="ARBA00022478"/>
    </source>
</evidence>
<evidence type="ECO:0008006" key="7">
    <source>
        <dbReference type="Google" id="ProtNLM"/>
    </source>
</evidence>